<name>M5GEU5_DACPD</name>
<accession>M5GEU5</accession>
<feature type="compositionally biased region" description="Low complexity" evidence="1">
    <location>
        <begin position="113"/>
        <end position="145"/>
    </location>
</feature>
<reference evidence="2 3" key="1">
    <citation type="journal article" date="2012" name="Science">
        <title>The Paleozoic origin of enzymatic lignin decomposition reconstructed from 31 fungal genomes.</title>
        <authorList>
            <person name="Floudas D."/>
            <person name="Binder M."/>
            <person name="Riley R."/>
            <person name="Barry K."/>
            <person name="Blanchette R.A."/>
            <person name="Henrissat B."/>
            <person name="Martinez A.T."/>
            <person name="Otillar R."/>
            <person name="Spatafora J.W."/>
            <person name="Yadav J.S."/>
            <person name="Aerts A."/>
            <person name="Benoit I."/>
            <person name="Boyd A."/>
            <person name="Carlson A."/>
            <person name="Copeland A."/>
            <person name="Coutinho P.M."/>
            <person name="de Vries R.P."/>
            <person name="Ferreira P."/>
            <person name="Findley K."/>
            <person name="Foster B."/>
            <person name="Gaskell J."/>
            <person name="Glotzer D."/>
            <person name="Gorecki P."/>
            <person name="Heitman J."/>
            <person name="Hesse C."/>
            <person name="Hori C."/>
            <person name="Igarashi K."/>
            <person name="Jurgens J.A."/>
            <person name="Kallen N."/>
            <person name="Kersten P."/>
            <person name="Kohler A."/>
            <person name="Kuees U."/>
            <person name="Kumar T.K.A."/>
            <person name="Kuo A."/>
            <person name="LaButti K."/>
            <person name="Larrondo L.F."/>
            <person name="Lindquist E."/>
            <person name="Ling A."/>
            <person name="Lombard V."/>
            <person name="Lucas S."/>
            <person name="Lundell T."/>
            <person name="Martin R."/>
            <person name="McLaughlin D.J."/>
            <person name="Morgenstern I."/>
            <person name="Morin E."/>
            <person name="Murat C."/>
            <person name="Nagy L.G."/>
            <person name="Nolan M."/>
            <person name="Ohm R.A."/>
            <person name="Patyshakuliyeva A."/>
            <person name="Rokas A."/>
            <person name="Ruiz-Duenas F.J."/>
            <person name="Sabat G."/>
            <person name="Salamov A."/>
            <person name="Samejima M."/>
            <person name="Schmutz J."/>
            <person name="Slot J.C."/>
            <person name="St John F."/>
            <person name="Stenlid J."/>
            <person name="Sun H."/>
            <person name="Sun S."/>
            <person name="Syed K."/>
            <person name="Tsang A."/>
            <person name="Wiebenga A."/>
            <person name="Young D."/>
            <person name="Pisabarro A."/>
            <person name="Eastwood D.C."/>
            <person name="Martin F."/>
            <person name="Cullen D."/>
            <person name="Grigoriev I.V."/>
            <person name="Hibbett D.S."/>
        </authorList>
    </citation>
    <scope>NUCLEOTIDE SEQUENCE [LARGE SCALE GENOMIC DNA]</scope>
    <source>
        <strain evidence="2 3">DJM-731 SS1</strain>
    </source>
</reference>
<sequence length="342" mass="35394">MARMPVNFQAPTPQQQQQQQQGAMQGVGIAGGVRLLQASSSNAPSPADESSPPNPKRARRSSPSADKKGNAQFMPHPQQPQQQQLQQQPIMISNQGQVNQGMRMPSNGTMPGAQVAAQPGLPVPQQVAPAPANRGRNNARAGNGPDTMGPETTAAPSRGTKRKMADDGSGANAGPGAPQKSAAQIPAPTLNGIKTSPHQGSPAISAGKDNKTPPTDKTPPLVPGGPASTPSNAQPATPKQDNNVMVLNELFSANMSQFGGGGSGSIFGPAVSSPRTLSQRISVDLPIDGPEALGGGWDQTPINVPAPSDPLFLDDNGGDDTYQMYFNFDAEEGMNFDETGEF</sequence>
<dbReference type="HOGENOM" id="CLU_811391_0_0_1"/>
<dbReference type="GeneID" id="63687312"/>
<evidence type="ECO:0000256" key="1">
    <source>
        <dbReference type="SAM" id="MobiDB-lite"/>
    </source>
</evidence>
<dbReference type="Proteomes" id="UP000030653">
    <property type="component" value="Unassembled WGS sequence"/>
</dbReference>
<gene>
    <name evidence="2" type="ORF">DACRYDRAFT_21137</name>
</gene>
<evidence type="ECO:0000313" key="3">
    <source>
        <dbReference type="Proteomes" id="UP000030653"/>
    </source>
</evidence>
<proteinExistence type="predicted"/>
<feature type="compositionally biased region" description="Polar residues" evidence="1">
    <location>
        <begin position="228"/>
        <end position="239"/>
    </location>
</feature>
<dbReference type="RefSeq" id="XP_040630497.1">
    <property type="nucleotide sequence ID" value="XM_040772250.1"/>
</dbReference>
<feature type="region of interest" description="Disordered" evidence="1">
    <location>
        <begin position="1"/>
        <end position="239"/>
    </location>
</feature>
<protein>
    <submittedName>
        <fullName evidence="2">Uncharacterized protein</fullName>
    </submittedName>
</protein>
<feature type="compositionally biased region" description="Polar residues" evidence="1">
    <location>
        <begin position="90"/>
        <end position="100"/>
    </location>
</feature>
<evidence type="ECO:0000313" key="2">
    <source>
        <dbReference type="EMBL" id="EJU03603.1"/>
    </source>
</evidence>
<dbReference type="STRING" id="1858805.M5GEU5"/>
<dbReference type="OrthoDB" id="10594782at2759"/>
<keyword evidence="3" id="KW-1185">Reference proteome</keyword>
<dbReference type="EMBL" id="JH795859">
    <property type="protein sequence ID" value="EJU03603.1"/>
    <property type="molecule type" value="Genomic_DNA"/>
</dbReference>
<organism evidence="2 3">
    <name type="scientific">Dacryopinax primogenitus (strain DJM 731)</name>
    <name type="common">Brown rot fungus</name>
    <dbReference type="NCBI Taxonomy" id="1858805"/>
    <lineage>
        <taxon>Eukaryota</taxon>
        <taxon>Fungi</taxon>
        <taxon>Dikarya</taxon>
        <taxon>Basidiomycota</taxon>
        <taxon>Agaricomycotina</taxon>
        <taxon>Dacrymycetes</taxon>
        <taxon>Dacrymycetales</taxon>
        <taxon>Dacrymycetaceae</taxon>
        <taxon>Dacryopinax</taxon>
    </lineage>
</organism>
<feature type="compositionally biased region" description="Low complexity" evidence="1">
    <location>
        <begin position="79"/>
        <end position="89"/>
    </location>
</feature>
<dbReference type="AlphaFoldDB" id="M5GEU5"/>